<feature type="signal peptide" evidence="1">
    <location>
        <begin position="1"/>
        <end position="18"/>
    </location>
</feature>
<comment type="caution">
    <text evidence="2">The sequence shown here is derived from an EMBL/GenBank/DDBJ whole genome shotgun (WGS) entry which is preliminary data.</text>
</comment>
<dbReference type="Proteomes" id="UP000018433">
    <property type="component" value="Unassembled WGS sequence"/>
</dbReference>
<feature type="chain" id="PRO_5045352054" evidence="1">
    <location>
        <begin position="19"/>
        <end position="154"/>
    </location>
</feature>
<keyword evidence="1" id="KW-0732">Signal</keyword>
<sequence length="154" mass="17494">MKKLLLIPLLGISAYANAVANFWSYEFSHGFDDFIIENPKKQSLYIHCNSTATEEDDHSVTFMAGRKSYSSTDQGQLSLLLNSNVQVDIPSETVSYRNSLAWDKFRQQLAKAKRIEVFFNNKKLGEFTVNPNSNKNIKSISKDSCEPMIYHSVS</sequence>
<gene>
    <name evidence="2" type="ORF">F950_02270</name>
</gene>
<organism evidence="2 3">
    <name type="scientific">Acinetobacter soli NIPH 2899</name>
    <dbReference type="NCBI Taxonomy" id="1217677"/>
    <lineage>
        <taxon>Bacteria</taxon>
        <taxon>Pseudomonadati</taxon>
        <taxon>Pseudomonadota</taxon>
        <taxon>Gammaproteobacteria</taxon>
        <taxon>Moraxellales</taxon>
        <taxon>Moraxellaceae</taxon>
        <taxon>Acinetobacter</taxon>
    </lineage>
</organism>
<name>A0ABP2U4G4_9GAMM</name>
<proteinExistence type="predicted"/>
<dbReference type="RefSeq" id="WP_004946961.1">
    <property type="nucleotide sequence ID" value="NZ_KB849643.1"/>
</dbReference>
<dbReference type="EMBL" id="APPV01000011">
    <property type="protein sequence ID" value="ENV59717.1"/>
    <property type="molecule type" value="Genomic_DNA"/>
</dbReference>
<protein>
    <submittedName>
        <fullName evidence="2">Uncharacterized protein</fullName>
    </submittedName>
</protein>
<keyword evidence="3" id="KW-1185">Reference proteome</keyword>
<accession>A0ABP2U4G4</accession>
<evidence type="ECO:0000256" key="1">
    <source>
        <dbReference type="SAM" id="SignalP"/>
    </source>
</evidence>
<reference evidence="2 3" key="1">
    <citation type="submission" date="2013-02" db="EMBL/GenBank/DDBJ databases">
        <title>The Genome Sequence of Acinetobacter soli NIPH 2899.</title>
        <authorList>
            <consortium name="The Broad Institute Genome Sequencing Platform"/>
            <consortium name="The Broad Institute Genome Sequencing Center for Infectious Disease"/>
            <person name="Cerqueira G."/>
            <person name="Feldgarden M."/>
            <person name="Courvalin P."/>
            <person name="Perichon B."/>
            <person name="Grillot-Courvalin C."/>
            <person name="Clermont D."/>
            <person name="Rocha E."/>
            <person name="Yoon E.-J."/>
            <person name="Nemec A."/>
            <person name="Walker B."/>
            <person name="Young S.K."/>
            <person name="Zeng Q."/>
            <person name="Gargeya S."/>
            <person name="Fitzgerald M."/>
            <person name="Haas B."/>
            <person name="Abouelleil A."/>
            <person name="Alvarado L."/>
            <person name="Arachchi H.M."/>
            <person name="Berlin A.M."/>
            <person name="Chapman S.B."/>
            <person name="Dewar J."/>
            <person name="Goldberg J."/>
            <person name="Griggs A."/>
            <person name="Gujja S."/>
            <person name="Hansen M."/>
            <person name="Howarth C."/>
            <person name="Imamovic A."/>
            <person name="Larimer J."/>
            <person name="McCowan C."/>
            <person name="Murphy C."/>
            <person name="Neiman D."/>
            <person name="Pearson M."/>
            <person name="Priest M."/>
            <person name="Roberts A."/>
            <person name="Saif S."/>
            <person name="Shea T."/>
            <person name="Sisk P."/>
            <person name="Sykes S."/>
            <person name="Wortman J."/>
            <person name="Nusbaum C."/>
            <person name="Birren B."/>
        </authorList>
    </citation>
    <scope>NUCLEOTIDE SEQUENCE [LARGE SCALE GENOMIC DNA]</scope>
    <source>
        <strain evidence="2 3">NIPH 2899</strain>
    </source>
</reference>
<evidence type="ECO:0000313" key="3">
    <source>
        <dbReference type="Proteomes" id="UP000018433"/>
    </source>
</evidence>
<evidence type="ECO:0000313" key="2">
    <source>
        <dbReference type="EMBL" id="ENV59717.1"/>
    </source>
</evidence>